<dbReference type="PANTHER" id="PTHR24381:SF393">
    <property type="entry name" value="CHROMATIN-LINKED ADAPTOR FOR MSL PROTEINS, ISOFORM B"/>
    <property type="match status" value="1"/>
</dbReference>
<keyword evidence="6" id="KW-0539">Nucleus</keyword>
<dbReference type="Pfam" id="PF13912">
    <property type="entry name" value="zf-C2H2_6"/>
    <property type="match status" value="1"/>
</dbReference>
<evidence type="ECO:0000256" key="6">
    <source>
        <dbReference type="ARBA" id="ARBA00023242"/>
    </source>
</evidence>
<dbReference type="EMBL" id="BTSX01000004">
    <property type="protein sequence ID" value="GMS97569.1"/>
    <property type="molecule type" value="Genomic_DNA"/>
</dbReference>
<dbReference type="GO" id="GO:0008270">
    <property type="term" value="F:zinc ion binding"/>
    <property type="evidence" value="ECO:0007669"/>
    <property type="project" value="UniProtKB-KW"/>
</dbReference>
<name>A0AAV5TUA8_9BILA</name>
<feature type="domain" description="C2H2-type" evidence="8">
    <location>
        <begin position="5"/>
        <end position="32"/>
    </location>
</feature>
<keyword evidence="3" id="KW-0677">Repeat</keyword>
<feature type="non-terminal residue" evidence="9">
    <location>
        <position position="1"/>
    </location>
</feature>
<keyword evidence="5" id="KW-0862">Zinc</keyword>
<keyword evidence="2" id="KW-0479">Metal-binding</keyword>
<dbReference type="AlphaFoldDB" id="A0AAV5TUA8"/>
<dbReference type="GO" id="GO:0005634">
    <property type="term" value="C:nucleus"/>
    <property type="evidence" value="ECO:0007669"/>
    <property type="project" value="UniProtKB-SubCell"/>
</dbReference>
<feature type="domain" description="C2H2-type" evidence="8">
    <location>
        <begin position="201"/>
        <end position="220"/>
    </location>
</feature>
<dbReference type="PROSITE" id="PS50157">
    <property type="entry name" value="ZINC_FINGER_C2H2_2"/>
    <property type="match status" value="5"/>
</dbReference>
<sequence length="220" mass="26352">RKRETECDICKKTFTNFAYLRTHRRIHTDNEETKRPYKCNHCGMRFSQAGECGKHKRAKHASPKPRQTGECEICGKVITTIPNLRRHMLTHIGDNPYSFRQHLQYFKIIYAYCLKYSFRSHRYKFHITDDEDRKRDFKCDICGKGFDQSKTLQTHKLTHLLDDNPKKTIIECNVCRKRFTKAEIDDHKLTHFKQAKFKRNFKCDTCGQEFTTVQSMRHHE</sequence>
<proteinExistence type="predicted"/>
<dbReference type="GO" id="GO:0000122">
    <property type="term" value="P:negative regulation of transcription by RNA polymerase II"/>
    <property type="evidence" value="ECO:0007669"/>
    <property type="project" value="UniProtKB-ARBA"/>
</dbReference>
<evidence type="ECO:0000256" key="1">
    <source>
        <dbReference type="ARBA" id="ARBA00004123"/>
    </source>
</evidence>
<dbReference type="Pfam" id="PF00096">
    <property type="entry name" value="zf-C2H2"/>
    <property type="match status" value="3"/>
</dbReference>
<dbReference type="GO" id="GO:0000981">
    <property type="term" value="F:DNA-binding transcription factor activity, RNA polymerase II-specific"/>
    <property type="evidence" value="ECO:0007669"/>
    <property type="project" value="TreeGrafter"/>
</dbReference>
<accession>A0AAV5TUA8</accession>
<comment type="subcellular location">
    <subcellularLocation>
        <location evidence="1">Nucleus</location>
    </subcellularLocation>
</comment>
<evidence type="ECO:0000256" key="4">
    <source>
        <dbReference type="ARBA" id="ARBA00022771"/>
    </source>
</evidence>
<dbReference type="Proteomes" id="UP001432027">
    <property type="component" value="Unassembled WGS sequence"/>
</dbReference>
<gene>
    <name evidence="9" type="ORF">PENTCL1PPCAC_19744</name>
</gene>
<evidence type="ECO:0000313" key="10">
    <source>
        <dbReference type="Proteomes" id="UP001432027"/>
    </source>
</evidence>
<evidence type="ECO:0000256" key="5">
    <source>
        <dbReference type="ARBA" id="ARBA00022833"/>
    </source>
</evidence>
<evidence type="ECO:0000256" key="2">
    <source>
        <dbReference type="ARBA" id="ARBA00022723"/>
    </source>
</evidence>
<organism evidence="9 10">
    <name type="scientific">Pristionchus entomophagus</name>
    <dbReference type="NCBI Taxonomy" id="358040"/>
    <lineage>
        <taxon>Eukaryota</taxon>
        <taxon>Metazoa</taxon>
        <taxon>Ecdysozoa</taxon>
        <taxon>Nematoda</taxon>
        <taxon>Chromadorea</taxon>
        <taxon>Rhabditida</taxon>
        <taxon>Rhabditina</taxon>
        <taxon>Diplogasteromorpha</taxon>
        <taxon>Diplogasteroidea</taxon>
        <taxon>Neodiplogasteridae</taxon>
        <taxon>Pristionchus</taxon>
    </lineage>
</organism>
<dbReference type="FunFam" id="3.30.160.60:FF:000446">
    <property type="entry name" value="Zinc finger protein"/>
    <property type="match status" value="2"/>
</dbReference>
<dbReference type="PANTHER" id="PTHR24381">
    <property type="entry name" value="ZINC FINGER PROTEIN"/>
    <property type="match status" value="1"/>
</dbReference>
<keyword evidence="10" id="KW-1185">Reference proteome</keyword>
<dbReference type="InterPro" id="IPR036236">
    <property type="entry name" value="Znf_C2H2_sf"/>
</dbReference>
<dbReference type="SMART" id="SM00355">
    <property type="entry name" value="ZnF_C2H2"/>
    <property type="match status" value="6"/>
</dbReference>
<feature type="domain" description="C2H2-type" evidence="8">
    <location>
        <begin position="69"/>
        <end position="96"/>
    </location>
</feature>
<keyword evidence="4 7" id="KW-0863">Zinc-finger</keyword>
<feature type="domain" description="C2H2-type" evidence="8">
    <location>
        <begin position="37"/>
        <end position="65"/>
    </location>
</feature>
<evidence type="ECO:0000259" key="8">
    <source>
        <dbReference type="PROSITE" id="PS50157"/>
    </source>
</evidence>
<dbReference type="GO" id="GO:0000977">
    <property type="term" value="F:RNA polymerase II transcription regulatory region sequence-specific DNA binding"/>
    <property type="evidence" value="ECO:0007669"/>
    <property type="project" value="TreeGrafter"/>
</dbReference>
<evidence type="ECO:0000313" key="9">
    <source>
        <dbReference type="EMBL" id="GMS97569.1"/>
    </source>
</evidence>
<dbReference type="InterPro" id="IPR013087">
    <property type="entry name" value="Znf_C2H2_type"/>
</dbReference>
<dbReference type="SUPFAM" id="SSF57667">
    <property type="entry name" value="beta-beta-alpha zinc fingers"/>
    <property type="match status" value="4"/>
</dbReference>
<feature type="domain" description="C2H2-type" evidence="8">
    <location>
        <begin position="137"/>
        <end position="164"/>
    </location>
</feature>
<feature type="non-terminal residue" evidence="9">
    <location>
        <position position="220"/>
    </location>
</feature>
<evidence type="ECO:0000256" key="7">
    <source>
        <dbReference type="PROSITE-ProRule" id="PRU00042"/>
    </source>
</evidence>
<dbReference type="Gene3D" id="3.30.160.60">
    <property type="entry name" value="Classic Zinc Finger"/>
    <property type="match status" value="5"/>
</dbReference>
<evidence type="ECO:0000256" key="3">
    <source>
        <dbReference type="ARBA" id="ARBA00022737"/>
    </source>
</evidence>
<reference evidence="9" key="1">
    <citation type="submission" date="2023-10" db="EMBL/GenBank/DDBJ databases">
        <title>Genome assembly of Pristionchus species.</title>
        <authorList>
            <person name="Yoshida K."/>
            <person name="Sommer R.J."/>
        </authorList>
    </citation>
    <scope>NUCLEOTIDE SEQUENCE</scope>
    <source>
        <strain evidence="9">RS0144</strain>
    </source>
</reference>
<dbReference type="PROSITE" id="PS00028">
    <property type="entry name" value="ZINC_FINGER_C2H2_1"/>
    <property type="match status" value="4"/>
</dbReference>
<protein>
    <recommendedName>
        <fullName evidence="8">C2H2-type domain-containing protein</fullName>
    </recommendedName>
</protein>
<comment type="caution">
    <text evidence="9">The sequence shown here is derived from an EMBL/GenBank/DDBJ whole genome shotgun (WGS) entry which is preliminary data.</text>
</comment>